<dbReference type="EMBL" id="JAOYOD010000001">
    <property type="protein sequence ID" value="MCV9388583.1"/>
    <property type="molecule type" value="Genomic_DNA"/>
</dbReference>
<dbReference type="InterPro" id="IPR001375">
    <property type="entry name" value="Peptidase_S9_cat"/>
</dbReference>
<name>A0ABT3CYF7_9BACT</name>
<accession>A0ABT3CYF7</accession>
<dbReference type="InterPro" id="IPR029058">
    <property type="entry name" value="AB_hydrolase_fold"/>
</dbReference>
<reference evidence="4 5" key="1">
    <citation type="submission" date="2022-10" db="EMBL/GenBank/DDBJ databases">
        <title>Comparative genomics and taxonomic characterization of three novel marine species of genus Reichenbachiella exhibiting antioxidant and polysaccharide degradation activities.</title>
        <authorList>
            <person name="Muhammad N."/>
            <person name="Lee Y.-J."/>
            <person name="Ko J."/>
            <person name="Kim S.-G."/>
        </authorList>
    </citation>
    <scope>NUCLEOTIDE SEQUENCE [LARGE SCALE GENOMIC DNA]</scope>
    <source>
        <strain evidence="4 5">ABR2-5</strain>
    </source>
</reference>
<dbReference type="Pfam" id="PF00930">
    <property type="entry name" value="DPPIV_N"/>
    <property type="match status" value="1"/>
</dbReference>
<dbReference type="Gene3D" id="3.40.50.1820">
    <property type="entry name" value="alpha/beta hydrolase"/>
    <property type="match status" value="1"/>
</dbReference>
<dbReference type="InterPro" id="IPR002469">
    <property type="entry name" value="Peptidase_S9B_N"/>
</dbReference>
<gene>
    <name evidence="4" type="ORF">N7U62_17995</name>
</gene>
<feature type="domain" description="Dipeptidylpeptidase IV N-terminal" evidence="3">
    <location>
        <begin position="91"/>
        <end position="438"/>
    </location>
</feature>
<evidence type="ECO:0000313" key="4">
    <source>
        <dbReference type="EMBL" id="MCV9388583.1"/>
    </source>
</evidence>
<dbReference type="InterPro" id="IPR050278">
    <property type="entry name" value="Serine_Prot_S9B/DPPIV"/>
</dbReference>
<feature type="chain" id="PRO_5045485111" evidence="1">
    <location>
        <begin position="22"/>
        <end position="724"/>
    </location>
</feature>
<keyword evidence="1" id="KW-0732">Signal</keyword>
<evidence type="ECO:0000313" key="5">
    <source>
        <dbReference type="Proteomes" id="UP001300692"/>
    </source>
</evidence>
<evidence type="ECO:0000259" key="2">
    <source>
        <dbReference type="Pfam" id="PF00326"/>
    </source>
</evidence>
<proteinExistence type="predicted"/>
<dbReference type="SUPFAM" id="SSF53474">
    <property type="entry name" value="alpha/beta-Hydrolases"/>
    <property type="match status" value="1"/>
</dbReference>
<dbReference type="SUPFAM" id="SSF82171">
    <property type="entry name" value="DPP6 N-terminal domain-like"/>
    <property type="match status" value="1"/>
</dbReference>
<feature type="domain" description="Peptidase S9 prolyl oligopeptidase catalytic" evidence="2">
    <location>
        <begin position="529"/>
        <end position="723"/>
    </location>
</feature>
<protein>
    <submittedName>
        <fullName evidence="4">S9 family peptidase</fullName>
    </submittedName>
</protein>
<dbReference type="Proteomes" id="UP001300692">
    <property type="component" value="Unassembled WGS sequence"/>
</dbReference>
<dbReference type="PANTHER" id="PTHR11731:SF193">
    <property type="entry name" value="DIPEPTIDYL PEPTIDASE 9"/>
    <property type="match status" value="1"/>
</dbReference>
<evidence type="ECO:0000256" key="1">
    <source>
        <dbReference type="SAM" id="SignalP"/>
    </source>
</evidence>
<comment type="caution">
    <text evidence="4">The sequence shown here is derived from an EMBL/GenBank/DDBJ whole genome shotgun (WGS) entry which is preliminary data.</text>
</comment>
<dbReference type="Gene3D" id="2.140.10.30">
    <property type="entry name" value="Dipeptidylpeptidase IV, N-terminal domain"/>
    <property type="match status" value="1"/>
</dbReference>
<feature type="signal peptide" evidence="1">
    <location>
        <begin position="1"/>
        <end position="21"/>
    </location>
</feature>
<keyword evidence="5" id="KW-1185">Reference proteome</keyword>
<sequence length="724" mass="83130">MMNLKQFLTLLLLFAATQLWAQKKITVEDFTEKGTFRQENLASLNWMNNGQYYTALEGNQILRYNVTTGSSDSVIVDGNALNLSISDYNFSEDESKILILTDKKSIYRRSYTAEYYVYTFKGEELKKLSDGGRQSYATFSPDNSMVAFVRDNNLFYVKLVNMAEYAVTTDGKFGSIINGSTDWVYEEELYLTKAFNWSPDSKKLSFFKFDESKVKEYNLQYWDNGSIYPRDYRYKYPKAGEDNAVVEVYIHHLDKNENVKVKTGEETDVYFPKMQWTKDANTLSLMKLNRLQNRLDIYHVNAKTGGMVLILTDKSKTYLDVTYAHELIYLNNGTQFLYSTEREGYKHYYLHRIDGQLNNAVTKGNWEAEEFVGLDQSGRTPVLYYISTEGSSLERHFYRVDLKGKGKMKLSTKAGINSVDMSKDFKYYISFNHSAGQPREISLVSTKKNETVKVLKDNAKLKETIKEFGLSEKIFFQITGADSKQLNAFMLQPTDMDSTKQYPLLIYQYSGPGSQNVKNGWSGSHYYYHQMLAQNGYIVVYVDSRGTGGRGEKFKKMTYMDLGKLEVQDLIASAKSLGKLDFVDADRIGIWGWSYGGHMSSLSIMKGGDVFKAAVAVAPVTNWRFYDTIYTERYMRTPQENPEGYDSNSPNTYASQLKGNFLLIHGTGDDNVHFQNAVTLQESLIQSNKQFDSFYYPDKAHSLYGGKTRTHLYSMMASWIMENL</sequence>
<dbReference type="PANTHER" id="PTHR11731">
    <property type="entry name" value="PROTEASE FAMILY S9B,C DIPEPTIDYL-PEPTIDASE IV-RELATED"/>
    <property type="match status" value="1"/>
</dbReference>
<evidence type="ECO:0000259" key="3">
    <source>
        <dbReference type="Pfam" id="PF00930"/>
    </source>
</evidence>
<organism evidence="4 5">
    <name type="scientific">Reichenbachiella ulvae</name>
    <dbReference type="NCBI Taxonomy" id="2980104"/>
    <lineage>
        <taxon>Bacteria</taxon>
        <taxon>Pseudomonadati</taxon>
        <taxon>Bacteroidota</taxon>
        <taxon>Cytophagia</taxon>
        <taxon>Cytophagales</taxon>
        <taxon>Reichenbachiellaceae</taxon>
        <taxon>Reichenbachiella</taxon>
    </lineage>
</organism>
<dbReference type="Pfam" id="PF00326">
    <property type="entry name" value="Peptidase_S9"/>
    <property type="match status" value="1"/>
</dbReference>